<proteinExistence type="predicted"/>
<gene>
    <name evidence="2" type="ORF">PlAlph_3150</name>
</gene>
<sequence length="501" mass="57476">MTYNKTVILDCYTDEPSGYGVRPYLGTHQIHLAQALSYKQEPFSYLTIDDLRYCSGEKETKDTNIRILNRTVNASNALDIINNADTVYIVMGCFVEYKYFSCVPPLIDELYQFLKNSRAYKILFYVLGIDNNICDDYKRSNLAKIIDKVCIGNTYRFILENSVSDNYLLPNYDLLDKISEQPVKIIEQLAYPILAEIETGTGCNTPTCSYCIEAKRHIRPTYREPASIIKHIKALYGSGVRHFRLGRQPNFFHYQYNNVEKLKELLSDIRSECSNLQTLHIDNVNMNSVTEPHGRDFVKLVVQYCTDGNVAPFGIESFDDDVRKTTHIFGRADKIIKAIEIINEYGAEVGSNGFPKFLPGINLMYGLPGQTEKTHAINMNYLRQIYEKGLQTHRLFYRYMTSAQGVIVKNTKMDLIHYDKNKQEIMDSFVMPMQQRVYPAGRILKNFREVVIESGHSLLRTLGTCSIKAQIENLQLTPYSTYDIKVIDSIEPKLLKAELAG</sequence>
<dbReference type="InterPro" id="IPR006638">
    <property type="entry name" value="Elp3/MiaA/NifB-like_rSAM"/>
</dbReference>
<accession>A0A6G8F2E7</accession>
<dbReference type="PANTHER" id="PTHR43324:SF1">
    <property type="entry name" value="RADICAL SAM CORE DOMAIN-CONTAINING PROTEIN"/>
    <property type="match status" value="1"/>
</dbReference>
<dbReference type="SFLD" id="SFLDG01082">
    <property type="entry name" value="B12-binding_domain_containing"/>
    <property type="match status" value="1"/>
</dbReference>
<evidence type="ECO:0000313" key="2">
    <source>
        <dbReference type="EMBL" id="QIM10423.1"/>
    </source>
</evidence>
<dbReference type="PANTHER" id="PTHR43324">
    <property type="match status" value="1"/>
</dbReference>
<dbReference type="EMBL" id="MN990730">
    <property type="protein sequence ID" value="QIM10423.1"/>
    <property type="molecule type" value="Genomic_DNA"/>
</dbReference>
<dbReference type="InterPro" id="IPR007197">
    <property type="entry name" value="rSAM"/>
</dbReference>
<name>A0A6G8F2E7_9PROT</name>
<evidence type="ECO:0000259" key="1">
    <source>
        <dbReference type="PROSITE" id="PS51918"/>
    </source>
</evidence>
<dbReference type="InterPro" id="IPR058240">
    <property type="entry name" value="rSAM_sf"/>
</dbReference>
<dbReference type="CDD" id="cd01335">
    <property type="entry name" value="Radical_SAM"/>
    <property type="match status" value="1"/>
</dbReference>
<dbReference type="SMART" id="SM00729">
    <property type="entry name" value="Elp3"/>
    <property type="match status" value="1"/>
</dbReference>
<dbReference type="InterPro" id="IPR023404">
    <property type="entry name" value="rSAM_horseshoe"/>
</dbReference>
<feature type="domain" description="Radical SAM core" evidence="1">
    <location>
        <begin position="189"/>
        <end position="448"/>
    </location>
</feature>
<dbReference type="Gene3D" id="3.80.30.20">
    <property type="entry name" value="tm_1862 like domain"/>
    <property type="match status" value="1"/>
</dbReference>
<reference evidence="2" key="1">
    <citation type="journal article" date="2020" name="J. ISSAAS">
        <title>Lactobacilli and other gastrointestinal microbiota of Peromyscus leucopus, reservoir host for agents of Lyme disease and other zoonoses in North America.</title>
        <authorList>
            <person name="Milovic A."/>
            <person name="Bassam K."/>
            <person name="Shao H."/>
            <person name="Chatzistamou I."/>
            <person name="Tufts D.M."/>
            <person name="Diuk-Wasser M."/>
            <person name="Barbour A.G."/>
        </authorList>
    </citation>
    <scope>NUCLEOTIDE SEQUENCE</scope>
    <source>
        <strain evidence="2">LL90</strain>
    </source>
</reference>
<dbReference type="SFLD" id="SFLDS00029">
    <property type="entry name" value="Radical_SAM"/>
    <property type="match status" value="1"/>
</dbReference>
<dbReference type="Pfam" id="PF04055">
    <property type="entry name" value="Radical_SAM"/>
    <property type="match status" value="1"/>
</dbReference>
<dbReference type="AlphaFoldDB" id="A0A6G8F2E7"/>
<dbReference type="GO" id="GO:0051536">
    <property type="term" value="F:iron-sulfur cluster binding"/>
    <property type="evidence" value="ECO:0007669"/>
    <property type="project" value="InterPro"/>
</dbReference>
<dbReference type="SUPFAM" id="SSF102114">
    <property type="entry name" value="Radical SAM enzymes"/>
    <property type="match status" value="1"/>
</dbReference>
<dbReference type="GO" id="GO:0003824">
    <property type="term" value="F:catalytic activity"/>
    <property type="evidence" value="ECO:0007669"/>
    <property type="project" value="InterPro"/>
</dbReference>
<protein>
    <submittedName>
        <fullName evidence="2">Radical SAM protein</fullName>
    </submittedName>
</protein>
<dbReference type="PROSITE" id="PS51918">
    <property type="entry name" value="RADICAL_SAM"/>
    <property type="match status" value="1"/>
</dbReference>
<organism evidence="2">
    <name type="scientific">uncultured Alphaproteobacteria bacterium</name>
    <dbReference type="NCBI Taxonomy" id="91750"/>
    <lineage>
        <taxon>Bacteria</taxon>
        <taxon>Pseudomonadati</taxon>
        <taxon>Pseudomonadota</taxon>
        <taxon>Alphaproteobacteria</taxon>
        <taxon>environmental samples</taxon>
    </lineage>
</organism>